<dbReference type="EMBL" id="JAMYWD010000001">
    <property type="protein sequence ID" value="KAJ4981739.1"/>
    <property type="molecule type" value="Genomic_DNA"/>
</dbReference>
<accession>A0A9Q0L3M1</accession>
<evidence type="ECO:0000313" key="2">
    <source>
        <dbReference type="EMBL" id="KAJ4981739.1"/>
    </source>
</evidence>
<gene>
    <name evidence="2" type="ORF">NE237_032576</name>
</gene>
<feature type="compositionally biased region" description="Basic and acidic residues" evidence="1">
    <location>
        <begin position="191"/>
        <end position="203"/>
    </location>
</feature>
<proteinExistence type="predicted"/>
<dbReference type="Proteomes" id="UP001141806">
    <property type="component" value="Unassembled WGS sequence"/>
</dbReference>
<keyword evidence="3" id="KW-1185">Reference proteome</keyword>
<reference evidence="2" key="1">
    <citation type="journal article" date="2023" name="Plant J.">
        <title>The genome of the king protea, Protea cynaroides.</title>
        <authorList>
            <person name="Chang J."/>
            <person name="Duong T.A."/>
            <person name="Schoeman C."/>
            <person name="Ma X."/>
            <person name="Roodt D."/>
            <person name="Barker N."/>
            <person name="Li Z."/>
            <person name="Van de Peer Y."/>
            <person name="Mizrachi E."/>
        </authorList>
    </citation>
    <scope>NUCLEOTIDE SEQUENCE</scope>
    <source>
        <tissue evidence="2">Young leaves</tissue>
    </source>
</reference>
<comment type="caution">
    <text evidence="2">The sequence shown here is derived from an EMBL/GenBank/DDBJ whole genome shotgun (WGS) entry which is preliminary data.</text>
</comment>
<dbReference type="AlphaFoldDB" id="A0A9Q0L3M1"/>
<evidence type="ECO:0000313" key="3">
    <source>
        <dbReference type="Proteomes" id="UP001141806"/>
    </source>
</evidence>
<protein>
    <submittedName>
        <fullName evidence="2">Uncharacterized protein</fullName>
    </submittedName>
</protein>
<evidence type="ECO:0000256" key="1">
    <source>
        <dbReference type="SAM" id="MobiDB-lite"/>
    </source>
</evidence>
<sequence>MGRNLGFPSTEPSLFNTGIDAGQEPVKRTGEVSRRKVSVLGVSVPINCCGEQVAGSVVAVGLRLGASGIYQVKTCGGSDISPMLSHVTLGLQKFAGTNCWKIKWFAGWCIQVFDGEWRGRIVITWGRTSGFYRLSAAGVSGEFQEQIVPPFLRLTEGGSHRGSRCEFNNAAPSSIELGEKPGNGVGMDPDLEPKDRDGGGARC</sequence>
<name>A0A9Q0L3M1_9MAGN</name>
<organism evidence="2 3">
    <name type="scientific">Protea cynaroides</name>
    <dbReference type="NCBI Taxonomy" id="273540"/>
    <lineage>
        <taxon>Eukaryota</taxon>
        <taxon>Viridiplantae</taxon>
        <taxon>Streptophyta</taxon>
        <taxon>Embryophyta</taxon>
        <taxon>Tracheophyta</taxon>
        <taxon>Spermatophyta</taxon>
        <taxon>Magnoliopsida</taxon>
        <taxon>Proteales</taxon>
        <taxon>Proteaceae</taxon>
        <taxon>Protea</taxon>
    </lineage>
</organism>
<feature type="region of interest" description="Disordered" evidence="1">
    <location>
        <begin position="173"/>
        <end position="203"/>
    </location>
</feature>